<proteinExistence type="inferred from homology"/>
<evidence type="ECO:0000256" key="4">
    <source>
        <dbReference type="ARBA" id="ARBA00022795"/>
    </source>
</evidence>
<dbReference type="PANTHER" id="PTHR34773">
    <property type="entry name" value="FLAGELLAR SECRETION CHAPERONE FLIS"/>
    <property type="match status" value="1"/>
</dbReference>
<evidence type="ECO:0000256" key="5">
    <source>
        <dbReference type="ARBA" id="ARBA00023186"/>
    </source>
</evidence>
<evidence type="ECO:0000256" key="1">
    <source>
        <dbReference type="ARBA" id="ARBA00004514"/>
    </source>
</evidence>
<keyword evidence="7" id="KW-0966">Cell projection</keyword>
<dbReference type="STRING" id="1314751.GCA_001591425_03510"/>
<comment type="similarity">
    <text evidence="2 6">Belongs to the FliS family.</text>
</comment>
<reference evidence="7 8" key="1">
    <citation type="submission" date="2016-12" db="EMBL/GenBank/DDBJ databases">
        <title>The whole genome sequencing and assembly of Bacillus cohnii DSM 6307T strain.</title>
        <authorList>
            <person name="Lee Y.-J."/>
            <person name="Yi H."/>
            <person name="Bahn Y.-S."/>
            <person name="Kim J.F."/>
            <person name="Lee D.-W."/>
        </authorList>
    </citation>
    <scope>NUCLEOTIDE SEQUENCE [LARGE SCALE GENOMIC DNA]</scope>
    <source>
        <strain evidence="7 8">DSM 6307</strain>
    </source>
</reference>
<accession>A0A223KVE2</accession>
<dbReference type="SUPFAM" id="SSF101116">
    <property type="entry name" value="Flagellar export chaperone FliS"/>
    <property type="match status" value="1"/>
</dbReference>
<dbReference type="GO" id="GO:0071973">
    <property type="term" value="P:bacterial-type flagellum-dependent cell motility"/>
    <property type="evidence" value="ECO:0007669"/>
    <property type="project" value="TreeGrafter"/>
</dbReference>
<dbReference type="GO" id="GO:0044780">
    <property type="term" value="P:bacterial-type flagellum assembly"/>
    <property type="evidence" value="ECO:0007669"/>
    <property type="project" value="InterPro"/>
</dbReference>
<dbReference type="Gene3D" id="1.20.120.340">
    <property type="entry name" value="Flagellar protein FliS"/>
    <property type="match status" value="1"/>
</dbReference>
<dbReference type="InterPro" id="IPR003713">
    <property type="entry name" value="FliS"/>
</dbReference>
<dbReference type="AlphaFoldDB" id="A0A223KVE2"/>
<sequence>MAMNNPYKAYQENSVSTASPGELTIMLYNGVIKNVKLAKQAIQDSNISAKHTHLIKAQDIVRELMVTLNMDIEISKSLMAMYDYINRRLVEANTTNSADVLVEAEGYLVELRDTWKEVIKINRQKQFGQGGQV</sequence>
<evidence type="ECO:0000256" key="3">
    <source>
        <dbReference type="ARBA" id="ARBA00022490"/>
    </source>
</evidence>
<keyword evidence="3 6" id="KW-0963">Cytoplasm</keyword>
<evidence type="ECO:0000313" key="7">
    <source>
        <dbReference type="EMBL" id="AST93334.1"/>
    </source>
</evidence>
<evidence type="ECO:0000313" key="8">
    <source>
        <dbReference type="Proteomes" id="UP000215224"/>
    </source>
</evidence>
<dbReference type="KEGG" id="bcoh:BC6307_19735"/>
<keyword evidence="5" id="KW-0143">Chaperone</keyword>
<name>A0A223KVE2_9BACI</name>
<keyword evidence="8" id="KW-1185">Reference proteome</keyword>
<dbReference type="GO" id="GO:0005829">
    <property type="term" value="C:cytosol"/>
    <property type="evidence" value="ECO:0007669"/>
    <property type="project" value="UniProtKB-SubCell"/>
</dbReference>
<dbReference type="CDD" id="cd16098">
    <property type="entry name" value="FliS"/>
    <property type="match status" value="1"/>
</dbReference>
<organism evidence="7 8">
    <name type="scientific">Sutcliffiella cohnii</name>
    <dbReference type="NCBI Taxonomy" id="33932"/>
    <lineage>
        <taxon>Bacteria</taxon>
        <taxon>Bacillati</taxon>
        <taxon>Bacillota</taxon>
        <taxon>Bacilli</taxon>
        <taxon>Bacillales</taxon>
        <taxon>Bacillaceae</taxon>
        <taxon>Sutcliffiella</taxon>
    </lineage>
</organism>
<dbReference type="InterPro" id="IPR036584">
    <property type="entry name" value="FliS_sf"/>
</dbReference>
<comment type="subcellular location">
    <subcellularLocation>
        <location evidence="1 6">Cytoplasm</location>
        <location evidence="1 6">Cytosol</location>
    </subcellularLocation>
</comment>
<dbReference type="PIRSF" id="PIRSF039090">
    <property type="entry name" value="Flis"/>
    <property type="match status" value="1"/>
</dbReference>
<keyword evidence="4 6" id="KW-1005">Bacterial flagellum biogenesis</keyword>
<dbReference type="EMBL" id="CP018866">
    <property type="protein sequence ID" value="AST93334.1"/>
    <property type="molecule type" value="Genomic_DNA"/>
</dbReference>
<keyword evidence="7" id="KW-0969">Cilium</keyword>
<protein>
    <recommendedName>
        <fullName evidence="6">Flagellar secretion chaperone FliS</fullName>
    </recommendedName>
</protein>
<keyword evidence="7" id="KW-0282">Flagellum</keyword>
<dbReference type="Pfam" id="PF02561">
    <property type="entry name" value="FliS"/>
    <property type="match status" value="1"/>
</dbReference>
<evidence type="ECO:0000256" key="2">
    <source>
        <dbReference type="ARBA" id="ARBA00008787"/>
    </source>
</evidence>
<evidence type="ECO:0000256" key="6">
    <source>
        <dbReference type="PIRNR" id="PIRNR039090"/>
    </source>
</evidence>
<dbReference type="NCBIfam" id="TIGR00208">
    <property type="entry name" value="fliS"/>
    <property type="match status" value="1"/>
</dbReference>
<dbReference type="PANTHER" id="PTHR34773:SF1">
    <property type="entry name" value="FLAGELLAR SECRETION CHAPERONE FLIS"/>
    <property type="match status" value="1"/>
</dbReference>
<gene>
    <name evidence="7" type="ORF">BC6307_19735</name>
</gene>
<dbReference type="RefSeq" id="WP_066419115.1">
    <property type="nucleotide sequence ID" value="NZ_CP018866.1"/>
</dbReference>
<dbReference type="Proteomes" id="UP000215224">
    <property type="component" value="Chromosome"/>
</dbReference>